<proteinExistence type="predicted"/>
<dbReference type="Gene3D" id="3.10.129.10">
    <property type="entry name" value="Hotdog Thioesterase"/>
    <property type="match status" value="1"/>
</dbReference>
<dbReference type="InterPro" id="IPR029069">
    <property type="entry name" value="HotDog_dom_sf"/>
</dbReference>
<comment type="caution">
    <text evidence="2">The sequence shown here is derived from an EMBL/GenBank/DDBJ whole genome shotgun (WGS) entry which is preliminary data.</text>
</comment>
<feature type="domain" description="Fluoroacetyl-CoA-specific thioesterase-like" evidence="1">
    <location>
        <begin position="10"/>
        <end position="111"/>
    </location>
</feature>
<evidence type="ECO:0000313" key="2">
    <source>
        <dbReference type="EMBL" id="HEM66820.1"/>
    </source>
</evidence>
<evidence type="ECO:0000259" key="1">
    <source>
        <dbReference type="Pfam" id="PF22636"/>
    </source>
</evidence>
<dbReference type="EMBL" id="DSEU01000030">
    <property type="protein sequence ID" value="HEM66820.1"/>
    <property type="molecule type" value="Genomic_DNA"/>
</dbReference>
<dbReference type="SUPFAM" id="SSF54637">
    <property type="entry name" value="Thioesterase/thiol ester dehydrase-isomerase"/>
    <property type="match status" value="1"/>
</dbReference>
<protein>
    <submittedName>
        <fullName evidence="2">Thioesterase</fullName>
    </submittedName>
</protein>
<dbReference type="InterPro" id="IPR025540">
    <property type="entry name" value="FlK"/>
</dbReference>
<dbReference type="InterPro" id="IPR054485">
    <property type="entry name" value="FlK-like_dom"/>
</dbReference>
<dbReference type="AlphaFoldDB" id="A0A7J2U1U5"/>
<sequence>MSCNDEYVVRREYLASSVATGAVDVLATPYMIMFMEVTASKCVEKLLPEGFITVGIGVNIRHKNPAPYGTKVGVRVELLEQKGRVLVFRVIASLGGIVIGEGTHERYIIEKKRFEEKVLRMLKSVKNV</sequence>
<organism evidence="2">
    <name type="scientific">Ignisphaera aggregans</name>
    <dbReference type="NCBI Taxonomy" id="334771"/>
    <lineage>
        <taxon>Archaea</taxon>
        <taxon>Thermoproteota</taxon>
        <taxon>Thermoprotei</taxon>
        <taxon>Desulfurococcales</taxon>
        <taxon>Desulfurococcaceae</taxon>
        <taxon>Ignisphaera</taxon>
    </lineage>
</organism>
<dbReference type="Pfam" id="PF22636">
    <property type="entry name" value="FlK"/>
    <property type="match status" value="1"/>
</dbReference>
<reference evidence="2" key="1">
    <citation type="journal article" date="2020" name="mSystems">
        <title>Genome- and Community-Level Interaction Insights into Carbon Utilization and Element Cycling Functions of Hydrothermarchaeota in Hydrothermal Sediment.</title>
        <authorList>
            <person name="Zhou Z."/>
            <person name="Liu Y."/>
            <person name="Xu W."/>
            <person name="Pan J."/>
            <person name="Luo Z.H."/>
            <person name="Li M."/>
        </authorList>
    </citation>
    <scope>NUCLEOTIDE SEQUENCE [LARGE SCALE GENOMIC DNA]</scope>
    <source>
        <strain evidence="2">SpSt-125</strain>
    </source>
</reference>
<dbReference type="PIRSF" id="PIRSF014972">
    <property type="entry name" value="FlK"/>
    <property type="match status" value="1"/>
</dbReference>
<name>A0A7J2U1U5_9CREN</name>
<accession>A0A7J2U1U5</accession>
<gene>
    <name evidence="2" type="ORF">ENO26_04525</name>
</gene>
<dbReference type="PANTHER" id="PTHR36934">
    <property type="entry name" value="BLR0278 PROTEIN"/>
    <property type="match status" value="1"/>
</dbReference>
<dbReference type="PANTHER" id="PTHR36934:SF1">
    <property type="entry name" value="THIOESTERASE DOMAIN-CONTAINING PROTEIN"/>
    <property type="match status" value="1"/>
</dbReference>